<sequence length="923" mass="97844">MQRPAAHRFDLDTIGAGLPVAAHREEIQAAARQGAMVVTAPPGTGKTTLVPPLVAEATAADALGTTTGDTRPRPTADSRQPGLTLVTQPRRIAVRAAARRIAALDGSSVGGPVGFTVRGERKVSDHTRIEMLTPGVLLRRLLADPELTGVSAVVLDEVHERSLDTDLLLGMLAEVRQLREDLLVAAMSATVDAQAVATLLGGAPVVEVPGILHPLAIDYAPAPTARLDARGVTGEFLDHVARTAAAAQRTAGADTDALVFLPGAREVDEVVARLQGLVDGVDVLPLHGRLPSRVQERATSGRRPGDRARIVVSTAVAESSLTVPGVHLVIDAGLSREVRRDRERDMTGLVTVSASQASAQQRAGRAARLGPGRAVRLYAESDWARMPAHSPAEITATDLTDAALLLACWGTPRGEGLSLLTPPPAREIAQAESTLQSLGLVDTEGRPTPTGQRVSRLPIGVREARALVDGARLRLGTGGEGSERTSSAPDPARFAAEVVAAISDDHRPTGADLPRLLRELRSGGGGGGGGQERTVGRGDGARRWRREADRLTRIAQEARGSSPTSNSSATSFPATSVDQADRVGAVLALGRPEWIARRVDATTRTGAQGGSGGGSRSYLLASGTRAALPEGSSLLGHEWLAVWEVQRAQGRAADGTGAVIRAAAPLSEAAALELGAALVAKERHARMESGAVRVREERRLGAIVLASTPVKARPEDTAPALLEHVREQGLAVLPWNPAATGLRNRLGLLHQELGEPWPAMDEATLLEGLEQWLAPHLPAAHGKLERIDLVSALRSLLPWPEATRLDELAPERLAVPSGSTARIDYPEPGAEQGRPVVAVKLQELFGLADTPRLAGGRVPVLFHLLSPARRPLAVTDDLRSFWDGPYREVRKEMRGRYPKHPWPEDPWRAQATARTTRAQQRRP</sequence>
<feature type="compositionally biased region" description="Gly residues" evidence="5">
    <location>
        <begin position="522"/>
        <end position="531"/>
    </location>
</feature>
<dbReference type="InterPro" id="IPR011545">
    <property type="entry name" value="DEAD/DEAH_box_helicase_dom"/>
</dbReference>
<dbReference type="InterPro" id="IPR001650">
    <property type="entry name" value="Helicase_C-like"/>
</dbReference>
<feature type="region of interest" description="Disordered" evidence="5">
    <location>
        <begin position="518"/>
        <end position="576"/>
    </location>
</feature>
<dbReference type="Pfam" id="PF00271">
    <property type="entry name" value="Helicase_C"/>
    <property type="match status" value="1"/>
</dbReference>
<protein>
    <submittedName>
        <fullName evidence="8">Helicase</fullName>
    </submittedName>
</protein>
<evidence type="ECO:0000256" key="4">
    <source>
        <dbReference type="ARBA" id="ARBA00022840"/>
    </source>
</evidence>
<keyword evidence="9" id="KW-1185">Reference proteome</keyword>
<dbReference type="HOGENOM" id="CLU_001832_5_6_11"/>
<dbReference type="GO" id="GO:0005524">
    <property type="term" value="F:ATP binding"/>
    <property type="evidence" value="ECO:0007669"/>
    <property type="project" value="UniProtKB-KW"/>
</dbReference>
<dbReference type="InterPro" id="IPR014001">
    <property type="entry name" value="Helicase_ATP-bd"/>
</dbReference>
<organism evidence="8 9">
    <name type="scientific">Brachybacterium muris UCD-AY4</name>
    <dbReference type="NCBI Taxonomy" id="1249481"/>
    <lineage>
        <taxon>Bacteria</taxon>
        <taxon>Bacillati</taxon>
        <taxon>Actinomycetota</taxon>
        <taxon>Actinomycetes</taxon>
        <taxon>Micrococcales</taxon>
        <taxon>Dermabacteraceae</taxon>
        <taxon>Brachybacterium</taxon>
    </lineage>
</organism>
<dbReference type="SMART" id="SM00490">
    <property type="entry name" value="HELICc"/>
    <property type="match status" value="1"/>
</dbReference>
<feature type="region of interest" description="Disordered" evidence="5">
    <location>
        <begin position="62"/>
        <end position="81"/>
    </location>
</feature>
<evidence type="ECO:0000256" key="1">
    <source>
        <dbReference type="ARBA" id="ARBA00022741"/>
    </source>
</evidence>
<dbReference type="RefSeq" id="WP_017824756.1">
    <property type="nucleotide sequence ID" value="NZ_KB403092.1"/>
</dbReference>
<dbReference type="NCBIfam" id="TIGR01970">
    <property type="entry name" value="DEAH_box_HrpB"/>
    <property type="match status" value="1"/>
</dbReference>
<comment type="caution">
    <text evidence="8">The sequence shown here is derived from an EMBL/GenBank/DDBJ whole genome shotgun (WGS) entry which is preliminary data.</text>
</comment>
<dbReference type="STRING" id="1249481.D641_0110600"/>
<evidence type="ECO:0000256" key="3">
    <source>
        <dbReference type="ARBA" id="ARBA00022806"/>
    </source>
</evidence>
<dbReference type="PROSITE" id="PS51194">
    <property type="entry name" value="HELICASE_CTER"/>
    <property type="match status" value="1"/>
</dbReference>
<keyword evidence="1" id="KW-0547">Nucleotide-binding</keyword>
<dbReference type="Pfam" id="PF08482">
    <property type="entry name" value="HrpB_C"/>
    <property type="match status" value="1"/>
</dbReference>
<dbReference type="GO" id="GO:0016787">
    <property type="term" value="F:hydrolase activity"/>
    <property type="evidence" value="ECO:0007669"/>
    <property type="project" value="UniProtKB-KW"/>
</dbReference>
<dbReference type="InterPro" id="IPR010225">
    <property type="entry name" value="HrpB"/>
</dbReference>
<dbReference type="PANTHER" id="PTHR43519">
    <property type="entry name" value="ATP-DEPENDENT RNA HELICASE HRPB"/>
    <property type="match status" value="1"/>
</dbReference>
<keyword evidence="2" id="KW-0378">Hydrolase</keyword>
<evidence type="ECO:0000313" key="9">
    <source>
        <dbReference type="Proteomes" id="UP000019754"/>
    </source>
</evidence>
<dbReference type="PANTHER" id="PTHR43519:SF1">
    <property type="entry name" value="ATP-DEPENDENT RNA HELICASE HRPB"/>
    <property type="match status" value="1"/>
</dbReference>
<dbReference type="SUPFAM" id="SSF52540">
    <property type="entry name" value="P-loop containing nucleoside triphosphate hydrolases"/>
    <property type="match status" value="1"/>
</dbReference>
<feature type="compositionally biased region" description="Basic and acidic residues" evidence="5">
    <location>
        <begin position="534"/>
        <end position="552"/>
    </location>
</feature>
<accession>A0A022KWN8</accession>
<dbReference type="EMBL" id="AORC01000013">
    <property type="protein sequence ID" value="EYT48656.1"/>
    <property type="molecule type" value="Genomic_DNA"/>
</dbReference>
<reference evidence="8 9" key="1">
    <citation type="journal article" date="2013" name="Genome Announc.">
        <title>Draft genome sequence of an Actinobacterium, Brachybacterium muris strain UCD-AY4.</title>
        <authorList>
            <person name="Lo J.R."/>
            <person name="Lang J.M."/>
            <person name="Darling A.E."/>
            <person name="Eisen J.A."/>
            <person name="Coil D.A."/>
        </authorList>
    </citation>
    <scope>NUCLEOTIDE SEQUENCE [LARGE SCALE GENOMIC DNA]</scope>
    <source>
        <strain evidence="8 9">UCD-AY4</strain>
    </source>
</reference>
<feature type="domain" description="Helicase C-terminal" evidence="7">
    <location>
        <begin position="235"/>
        <end position="410"/>
    </location>
</feature>
<dbReference type="InterPro" id="IPR027417">
    <property type="entry name" value="P-loop_NTPase"/>
</dbReference>
<dbReference type="AlphaFoldDB" id="A0A022KWN8"/>
<dbReference type="SMART" id="SM00487">
    <property type="entry name" value="DEXDc"/>
    <property type="match status" value="1"/>
</dbReference>
<dbReference type="CDD" id="cd18791">
    <property type="entry name" value="SF2_C_RHA"/>
    <property type="match status" value="1"/>
</dbReference>
<feature type="compositionally biased region" description="Low complexity" evidence="5">
    <location>
        <begin position="561"/>
        <end position="576"/>
    </location>
</feature>
<dbReference type="InterPro" id="IPR007502">
    <property type="entry name" value="Helicase-assoc_dom"/>
</dbReference>
<dbReference type="Proteomes" id="UP000019754">
    <property type="component" value="Unassembled WGS sequence"/>
</dbReference>
<dbReference type="Gene3D" id="3.40.50.300">
    <property type="entry name" value="P-loop containing nucleotide triphosphate hydrolases"/>
    <property type="match status" value="2"/>
</dbReference>
<evidence type="ECO:0000259" key="7">
    <source>
        <dbReference type="PROSITE" id="PS51194"/>
    </source>
</evidence>
<dbReference type="PROSITE" id="PS51192">
    <property type="entry name" value="HELICASE_ATP_BIND_1"/>
    <property type="match status" value="1"/>
</dbReference>
<evidence type="ECO:0000256" key="5">
    <source>
        <dbReference type="SAM" id="MobiDB-lite"/>
    </source>
</evidence>
<dbReference type="SMART" id="SM00847">
    <property type="entry name" value="HA2"/>
    <property type="match status" value="1"/>
</dbReference>
<dbReference type="Pfam" id="PF00270">
    <property type="entry name" value="DEAD"/>
    <property type="match status" value="1"/>
</dbReference>
<feature type="compositionally biased region" description="Low complexity" evidence="5">
    <location>
        <begin position="908"/>
        <end position="923"/>
    </location>
</feature>
<feature type="region of interest" description="Disordered" evidence="5">
    <location>
        <begin position="896"/>
        <end position="923"/>
    </location>
</feature>
<evidence type="ECO:0000313" key="8">
    <source>
        <dbReference type="EMBL" id="EYT48656.1"/>
    </source>
</evidence>
<feature type="domain" description="Helicase ATP-binding" evidence="6">
    <location>
        <begin position="27"/>
        <end position="209"/>
    </location>
</feature>
<feature type="compositionally biased region" description="Basic and acidic residues" evidence="5">
    <location>
        <begin position="896"/>
        <end position="907"/>
    </location>
</feature>
<name>A0A022KWN8_9MICO</name>
<keyword evidence="3 8" id="KW-0347">Helicase</keyword>
<dbReference type="PROSITE" id="PS00690">
    <property type="entry name" value="DEAH_ATP_HELICASE"/>
    <property type="match status" value="1"/>
</dbReference>
<evidence type="ECO:0000259" key="6">
    <source>
        <dbReference type="PROSITE" id="PS51192"/>
    </source>
</evidence>
<dbReference type="GO" id="GO:0003676">
    <property type="term" value="F:nucleic acid binding"/>
    <property type="evidence" value="ECO:0007669"/>
    <property type="project" value="InterPro"/>
</dbReference>
<keyword evidence="4" id="KW-0067">ATP-binding</keyword>
<gene>
    <name evidence="8" type="ORF">D641_0110600</name>
</gene>
<evidence type="ECO:0000256" key="2">
    <source>
        <dbReference type="ARBA" id="ARBA00022801"/>
    </source>
</evidence>
<proteinExistence type="predicted"/>
<dbReference type="Gene3D" id="1.20.120.1080">
    <property type="match status" value="1"/>
</dbReference>
<dbReference type="InterPro" id="IPR013689">
    <property type="entry name" value="RNA_helicase_ATP-dep_HrpB_C"/>
</dbReference>
<dbReference type="GO" id="GO:0004386">
    <property type="term" value="F:helicase activity"/>
    <property type="evidence" value="ECO:0007669"/>
    <property type="project" value="UniProtKB-KW"/>
</dbReference>
<dbReference type="InterPro" id="IPR002464">
    <property type="entry name" value="DNA/RNA_helicase_DEAH_CS"/>
</dbReference>